<comment type="caution">
    <text evidence="7">The sequence shown here is derived from an EMBL/GenBank/DDBJ whole genome shotgun (WGS) entry which is preliminary data.</text>
</comment>
<proteinExistence type="predicted"/>
<sequence length="186" mass="19101">MRRWWALAALVLSVLVIGPDATVLNVALPTLAVELGATTSDLQWVMDAYLIPFAALMLPAGAFGDRFGRKRLLLAGERLLKGSGTLQTLRQIGGAFGVAGLGSLLSAVYVGGLPAGVPEAAKDSVAAAVRLGDTELTASAGQAYTLAMDTVLGTCAALVLVSAVLVAVFMRVAEPRESAHELTSAP</sequence>
<comment type="subcellular location">
    <subcellularLocation>
        <location evidence="1">Cell membrane</location>
        <topology evidence="1">Multi-pass membrane protein</topology>
    </subcellularLocation>
</comment>
<keyword evidence="2 5" id="KW-0812">Transmembrane</keyword>
<feature type="domain" description="Major facilitator superfamily (MFS) profile" evidence="6">
    <location>
        <begin position="6"/>
        <end position="186"/>
    </location>
</feature>
<dbReference type="Proteomes" id="UP000534286">
    <property type="component" value="Unassembled WGS sequence"/>
</dbReference>
<protein>
    <submittedName>
        <fullName evidence="7">MFS family permease</fullName>
    </submittedName>
</protein>
<dbReference type="InterPro" id="IPR011701">
    <property type="entry name" value="MFS"/>
</dbReference>
<feature type="transmembrane region" description="Helical" evidence="5">
    <location>
        <begin position="89"/>
        <end position="110"/>
    </location>
</feature>
<dbReference type="GO" id="GO:0022857">
    <property type="term" value="F:transmembrane transporter activity"/>
    <property type="evidence" value="ECO:0007669"/>
    <property type="project" value="InterPro"/>
</dbReference>
<dbReference type="GO" id="GO:0005886">
    <property type="term" value="C:plasma membrane"/>
    <property type="evidence" value="ECO:0007669"/>
    <property type="project" value="UniProtKB-SubCell"/>
</dbReference>
<name>A0A7W7RSW3_9ACTN</name>
<dbReference type="AlphaFoldDB" id="A0A7W7RSW3"/>
<keyword evidence="4 5" id="KW-0472">Membrane</keyword>
<feature type="transmembrane region" description="Helical" evidence="5">
    <location>
        <begin position="151"/>
        <end position="170"/>
    </location>
</feature>
<evidence type="ECO:0000256" key="5">
    <source>
        <dbReference type="SAM" id="Phobius"/>
    </source>
</evidence>
<dbReference type="Gene3D" id="1.20.1720.10">
    <property type="entry name" value="Multidrug resistance protein D"/>
    <property type="match status" value="1"/>
</dbReference>
<evidence type="ECO:0000256" key="3">
    <source>
        <dbReference type="ARBA" id="ARBA00022989"/>
    </source>
</evidence>
<keyword evidence="3 5" id="KW-1133">Transmembrane helix</keyword>
<organism evidence="7 8">
    <name type="scientific">Streptosporangium album</name>
    <dbReference type="NCBI Taxonomy" id="47479"/>
    <lineage>
        <taxon>Bacteria</taxon>
        <taxon>Bacillati</taxon>
        <taxon>Actinomycetota</taxon>
        <taxon>Actinomycetes</taxon>
        <taxon>Streptosporangiales</taxon>
        <taxon>Streptosporangiaceae</taxon>
        <taxon>Streptosporangium</taxon>
    </lineage>
</organism>
<evidence type="ECO:0000256" key="1">
    <source>
        <dbReference type="ARBA" id="ARBA00004651"/>
    </source>
</evidence>
<evidence type="ECO:0000256" key="2">
    <source>
        <dbReference type="ARBA" id="ARBA00022692"/>
    </source>
</evidence>
<dbReference type="EMBL" id="JACHJU010000001">
    <property type="protein sequence ID" value="MBB4937554.1"/>
    <property type="molecule type" value="Genomic_DNA"/>
</dbReference>
<reference evidence="7 8" key="1">
    <citation type="submission" date="2020-08" db="EMBL/GenBank/DDBJ databases">
        <title>Sequencing the genomes of 1000 actinobacteria strains.</title>
        <authorList>
            <person name="Klenk H.-P."/>
        </authorList>
    </citation>
    <scope>NUCLEOTIDE SEQUENCE [LARGE SCALE GENOMIC DNA]</scope>
    <source>
        <strain evidence="7 8">DSM 43023</strain>
    </source>
</reference>
<evidence type="ECO:0000313" key="7">
    <source>
        <dbReference type="EMBL" id="MBB4937554.1"/>
    </source>
</evidence>
<dbReference type="InterPro" id="IPR036259">
    <property type="entry name" value="MFS_trans_sf"/>
</dbReference>
<dbReference type="InterPro" id="IPR020846">
    <property type="entry name" value="MFS_dom"/>
</dbReference>
<gene>
    <name evidence="7" type="ORF">FHR32_001859</name>
</gene>
<evidence type="ECO:0000259" key="6">
    <source>
        <dbReference type="PROSITE" id="PS50850"/>
    </source>
</evidence>
<accession>A0A7W7RSW3</accession>
<keyword evidence="8" id="KW-1185">Reference proteome</keyword>
<dbReference type="Pfam" id="PF07690">
    <property type="entry name" value="MFS_1"/>
    <property type="match status" value="1"/>
</dbReference>
<evidence type="ECO:0000256" key="4">
    <source>
        <dbReference type="ARBA" id="ARBA00023136"/>
    </source>
</evidence>
<dbReference type="PROSITE" id="PS50850">
    <property type="entry name" value="MFS"/>
    <property type="match status" value="1"/>
</dbReference>
<dbReference type="PANTHER" id="PTHR42718">
    <property type="entry name" value="MAJOR FACILITATOR SUPERFAMILY MULTIDRUG TRANSPORTER MFSC"/>
    <property type="match status" value="1"/>
</dbReference>
<dbReference type="PANTHER" id="PTHR42718:SF42">
    <property type="entry name" value="EXPORT PROTEIN"/>
    <property type="match status" value="1"/>
</dbReference>
<feature type="transmembrane region" description="Helical" evidence="5">
    <location>
        <begin position="49"/>
        <end position="68"/>
    </location>
</feature>
<dbReference type="SUPFAM" id="SSF103473">
    <property type="entry name" value="MFS general substrate transporter"/>
    <property type="match status" value="1"/>
</dbReference>
<evidence type="ECO:0000313" key="8">
    <source>
        <dbReference type="Proteomes" id="UP000534286"/>
    </source>
</evidence>
<dbReference type="RefSeq" id="WP_221465327.1">
    <property type="nucleotide sequence ID" value="NZ_BAABEK010000008.1"/>
</dbReference>